<proteinExistence type="inferred from homology"/>
<dbReference type="Pfam" id="PF13742">
    <property type="entry name" value="tRNA_anti_2"/>
    <property type="match status" value="1"/>
</dbReference>
<comment type="function">
    <text evidence="5">Bidirectionally degrades single-stranded DNA into large acid-insoluble oligonucleotides, which are then degraded further into small acid-soluble oligonucleotides.</text>
</comment>
<evidence type="ECO:0000256" key="3">
    <source>
        <dbReference type="ARBA" id="ARBA00022801"/>
    </source>
</evidence>
<evidence type="ECO:0000256" key="6">
    <source>
        <dbReference type="RuleBase" id="RU004355"/>
    </source>
</evidence>
<sequence>MNKNSLLDRLAEREIFSVSQLNNRAKKMLEKHFSTVWVEGEISNFSSPNSGHWYFTLKDNGAQIRCAMFKKNNQTVKFKADQGVKVVARAQLSLYEARGDYQLIIEHLEQAGIGELQKAFEALKEKLQNEGLFSPEAKKNLPMNPAHIGIVTSPTGAAIKDILAVLKRRQPNMRITLYPVSVQGEKATAEIVQAIRFANRIAGRFQTPLQALIIGRGGGSLEDLWCFNEEAVARAIVESALPIISAVGHEIDFTISDFVADQRAPTPSAAAELISTDQSEQLLQLTGYQQHLRKTIRLGVQSRQQQLNYLQKRLRDPRKQLQNYAQRIDDIEGQLIKAMRAKISHSRNLSTLGHSRLLQFNPSILLHQYRQRLHQLGEQLPKNIQLTIQQKHQQLSKQGELLHSLSPLAVLGRGYSITQKDKNNIVSNANDVNCGDSITTRLLHGELTSTVTSIKKP</sequence>
<keyword evidence="1 5" id="KW-0963">Cytoplasm</keyword>
<evidence type="ECO:0000313" key="10">
    <source>
        <dbReference type="Proteomes" id="UP000838100"/>
    </source>
</evidence>
<gene>
    <name evidence="5 9" type="primary">xseA</name>
    <name evidence="9" type="ORF">SIN8267_02766</name>
</gene>
<feature type="domain" description="OB-fold nucleic acid binding" evidence="8">
    <location>
        <begin position="16"/>
        <end position="108"/>
    </location>
</feature>
<evidence type="ECO:0000313" key="9">
    <source>
        <dbReference type="EMBL" id="CAH0992633.1"/>
    </source>
</evidence>
<dbReference type="Pfam" id="PF02601">
    <property type="entry name" value="Exonuc_VII_L"/>
    <property type="match status" value="1"/>
</dbReference>
<comment type="subcellular location">
    <subcellularLocation>
        <location evidence="5 6">Cytoplasm</location>
    </subcellularLocation>
</comment>
<dbReference type="NCBIfam" id="TIGR00237">
    <property type="entry name" value="xseA"/>
    <property type="match status" value="1"/>
</dbReference>
<protein>
    <recommendedName>
        <fullName evidence="5">Exodeoxyribonuclease 7 large subunit</fullName>
        <ecNumber evidence="5">3.1.11.6</ecNumber>
    </recommendedName>
    <alternativeName>
        <fullName evidence="5">Exodeoxyribonuclease VII large subunit</fullName>
        <shortName evidence="5">Exonuclease VII large subunit</shortName>
    </alternativeName>
</protein>
<dbReference type="PANTHER" id="PTHR30008">
    <property type="entry name" value="EXODEOXYRIBONUCLEASE 7 LARGE SUBUNIT"/>
    <property type="match status" value="1"/>
</dbReference>
<name>A0ABN8ELS5_9GAMM</name>
<keyword evidence="10" id="KW-1185">Reference proteome</keyword>
<keyword evidence="3 5" id="KW-0378">Hydrolase</keyword>
<feature type="domain" description="Exonuclease VII large subunit C-terminal" evidence="7">
    <location>
        <begin position="132"/>
        <end position="449"/>
    </location>
</feature>
<evidence type="ECO:0000256" key="4">
    <source>
        <dbReference type="ARBA" id="ARBA00022839"/>
    </source>
</evidence>
<reference evidence="9" key="1">
    <citation type="submission" date="2021-12" db="EMBL/GenBank/DDBJ databases">
        <authorList>
            <person name="Rodrigo-Torres L."/>
            <person name="Arahal R. D."/>
            <person name="Lucena T."/>
        </authorList>
    </citation>
    <scope>NUCLEOTIDE SEQUENCE</scope>
    <source>
        <strain evidence="9">CECT 8267</strain>
    </source>
</reference>
<dbReference type="RefSeq" id="WP_237445314.1">
    <property type="nucleotide sequence ID" value="NZ_CAKLPX010000003.1"/>
</dbReference>
<comment type="subunit">
    <text evidence="5">Heterooligomer composed of large and small subunits.</text>
</comment>
<keyword evidence="2 5" id="KW-0540">Nuclease</keyword>
<dbReference type="CDD" id="cd04489">
    <property type="entry name" value="ExoVII_LU_OBF"/>
    <property type="match status" value="1"/>
</dbReference>
<comment type="similarity">
    <text evidence="5 6">Belongs to the XseA family.</text>
</comment>
<organism evidence="9 10">
    <name type="scientific">Sinobacterium norvegicum</name>
    <dbReference type="NCBI Taxonomy" id="1641715"/>
    <lineage>
        <taxon>Bacteria</taxon>
        <taxon>Pseudomonadati</taxon>
        <taxon>Pseudomonadota</taxon>
        <taxon>Gammaproteobacteria</taxon>
        <taxon>Cellvibrionales</taxon>
        <taxon>Spongiibacteraceae</taxon>
        <taxon>Sinobacterium</taxon>
    </lineage>
</organism>
<keyword evidence="4 5" id="KW-0269">Exonuclease</keyword>
<dbReference type="Proteomes" id="UP000838100">
    <property type="component" value="Unassembled WGS sequence"/>
</dbReference>
<dbReference type="PANTHER" id="PTHR30008:SF0">
    <property type="entry name" value="EXODEOXYRIBONUCLEASE 7 LARGE SUBUNIT"/>
    <property type="match status" value="1"/>
</dbReference>
<dbReference type="GO" id="GO:0008855">
    <property type="term" value="F:exodeoxyribonuclease VII activity"/>
    <property type="evidence" value="ECO:0007669"/>
    <property type="project" value="UniProtKB-EC"/>
</dbReference>
<evidence type="ECO:0000259" key="8">
    <source>
        <dbReference type="Pfam" id="PF13742"/>
    </source>
</evidence>
<evidence type="ECO:0000259" key="7">
    <source>
        <dbReference type="Pfam" id="PF02601"/>
    </source>
</evidence>
<dbReference type="EMBL" id="CAKLPX010000003">
    <property type="protein sequence ID" value="CAH0992633.1"/>
    <property type="molecule type" value="Genomic_DNA"/>
</dbReference>
<accession>A0ABN8ELS5</accession>
<dbReference type="EC" id="3.1.11.6" evidence="5"/>
<evidence type="ECO:0000256" key="5">
    <source>
        <dbReference type="HAMAP-Rule" id="MF_00378"/>
    </source>
</evidence>
<evidence type="ECO:0000256" key="1">
    <source>
        <dbReference type="ARBA" id="ARBA00022490"/>
    </source>
</evidence>
<dbReference type="InterPro" id="IPR025824">
    <property type="entry name" value="OB-fold_nuc-bd_dom"/>
</dbReference>
<comment type="catalytic activity">
    <reaction evidence="5 6">
        <text>Exonucleolytic cleavage in either 5'- to 3'- or 3'- to 5'-direction to yield nucleoside 5'-phosphates.</text>
        <dbReference type="EC" id="3.1.11.6"/>
    </reaction>
</comment>
<dbReference type="InterPro" id="IPR003753">
    <property type="entry name" value="Exonuc_VII_L"/>
</dbReference>
<evidence type="ECO:0000256" key="2">
    <source>
        <dbReference type="ARBA" id="ARBA00022722"/>
    </source>
</evidence>
<dbReference type="InterPro" id="IPR020579">
    <property type="entry name" value="Exonuc_VII_lsu_C"/>
</dbReference>
<dbReference type="HAMAP" id="MF_00378">
    <property type="entry name" value="Exonuc_7_L"/>
    <property type="match status" value="1"/>
</dbReference>
<comment type="caution">
    <text evidence="9">The sequence shown here is derived from an EMBL/GenBank/DDBJ whole genome shotgun (WGS) entry which is preliminary data.</text>
</comment>